<protein>
    <submittedName>
        <fullName evidence="1">Uncharacterized protein</fullName>
    </submittedName>
</protein>
<dbReference type="Proteomes" id="UP000790347">
    <property type="component" value="Unassembled WGS sequence"/>
</dbReference>
<name>A0A922L1W4_DERFA</name>
<sequence length="164" mass="19315">MFCYKLNLGIKIYQQTKKVHWCTKKNHVFDGLGKPYSKFHHPIFSSNDSWEGLGQNCQILLKSASKSRTQIKTISTNQVDNMNLVYNHSFNIYTDVFLFSKRCKPYLNDPITNRNGYKFKEVITDLEITKELHAIRPLSRRKKQASPPNRYLVFLFFGVTQFIR</sequence>
<comment type="caution">
    <text evidence="1">The sequence shown here is derived from an EMBL/GenBank/DDBJ whole genome shotgun (WGS) entry which is preliminary data.</text>
</comment>
<organism evidence="1 2">
    <name type="scientific">Dermatophagoides farinae</name>
    <name type="common">American house dust mite</name>
    <dbReference type="NCBI Taxonomy" id="6954"/>
    <lineage>
        <taxon>Eukaryota</taxon>
        <taxon>Metazoa</taxon>
        <taxon>Ecdysozoa</taxon>
        <taxon>Arthropoda</taxon>
        <taxon>Chelicerata</taxon>
        <taxon>Arachnida</taxon>
        <taxon>Acari</taxon>
        <taxon>Acariformes</taxon>
        <taxon>Sarcoptiformes</taxon>
        <taxon>Astigmata</taxon>
        <taxon>Psoroptidia</taxon>
        <taxon>Analgoidea</taxon>
        <taxon>Pyroglyphidae</taxon>
        <taxon>Dermatophagoidinae</taxon>
        <taxon>Dermatophagoides</taxon>
    </lineage>
</organism>
<gene>
    <name evidence="1" type="ORF">DERF_012986</name>
</gene>
<dbReference type="AlphaFoldDB" id="A0A922L1W4"/>
<evidence type="ECO:0000313" key="1">
    <source>
        <dbReference type="EMBL" id="KAH9496965.1"/>
    </source>
</evidence>
<evidence type="ECO:0000313" key="2">
    <source>
        <dbReference type="Proteomes" id="UP000790347"/>
    </source>
</evidence>
<reference evidence="1" key="1">
    <citation type="submission" date="2013-05" db="EMBL/GenBank/DDBJ databases">
        <authorList>
            <person name="Yim A.K.Y."/>
            <person name="Chan T.F."/>
            <person name="Ji K.M."/>
            <person name="Liu X.Y."/>
            <person name="Zhou J.W."/>
            <person name="Li R.Q."/>
            <person name="Yang K.Y."/>
            <person name="Li J."/>
            <person name="Li M."/>
            <person name="Law P.T.W."/>
            <person name="Wu Y.L."/>
            <person name="Cai Z.L."/>
            <person name="Qin H."/>
            <person name="Bao Y."/>
            <person name="Leung R.K.K."/>
            <person name="Ng P.K.S."/>
            <person name="Zou J."/>
            <person name="Zhong X.J."/>
            <person name="Ran P.X."/>
            <person name="Zhong N.S."/>
            <person name="Liu Z.G."/>
            <person name="Tsui S.K.W."/>
        </authorList>
    </citation>
    <scope>NUCLEOTIDE SEQUENCE</scope>
    <source>
        <strain evidence="1">Derf</strain>
        <tissue evidence="1">Whole organism</tissue>
    </source>
</reference>
<accession>A0A922L1W4</accession>
<keyword evidence="2" id="KW-1185">Reference proteome</keyword>
<reference evidence="1" key="2">
    <citation type="journal article" date="2022" name="Res Sq">
        <title>Comparative Genomics Reveals Insights into the Divergent Evolution of Astigmatic Mites and Household Pest Adaptations.</title>
        <authorList>
            <person name="Xiong Q."/>
            <person name="Wan A.T.-Y."/>
            <person name="Liu X.-Y."/>
            <person name="Fung C.S.-H."/>
            <person name="Xiao X."/>
            <person name="Malainual N."/>
            <person name="Hou J."/>
            <person name="Wang L."/>
            <person name="Wang M."/>
            <person name="Yang K."/>
            <person name="Cui Y."/>
            <person name="Leung E."/>
            <person name="Nong W."/>
            <person name="Shin S.-K."/>
            <person name="Au S."/>
            <person name="Jeong K.Y."/>
            <person name="Chew F.T."/>
            <person name="Hui J."/>
            <person name="Leung T.F."/>
            <person name="Tungtrongchitr A."/>
            <person name="Zhong N."/>
            <person name="Liu Z."/>
            <person name="Tsui S."/>
        </authorList>
    </citation>
    <scope>NUCLEOTIDE SEQUENCE</scope>
    <source>
        <strain evidence="1">Derf</strain>
        <tissue evidence="1">Whole organism</tissue>
    </source>
</reference>
<dbReference type="EMBL" id="ASGP02000007">
    <property type="protein sequence ID" value="KAH9496965.1"/>
    <property type="molecule type" value="Genomic_DNA"/>
</dbReference>
<proteinExistence type="predicted"/>